<dbReference type="Proteomes" id="UP000224567">
    <property type="component" value="Unassembled WGS sequence"/>
</dbReference>
<gene>
    <name evidence="1" type="ORF">CQW23_21310</name>
</gene>
<protein>
    <submittedName>
        <fullName evidence="1">Uncharacterized protein</fullName>
    </submittedName>
</protein>
<reference evidence="2" key="2">
    <citation type="journal article" date="2017" name="J. Anim. Genet.">
        <title>Multiple reference genome sequences of hot pepper reveal the massive evolution of plant disease resistance genes by retroduplication.</title>
        <authorList>
            <person name="Kim S."/>
            <person name="Park J."/>
            <person name="Yeom S.-I."/>
            <person name="Kim Y.-M."/>
            <person name="Seo E."/>
            <person name="Kim K.-T."/>
            <person name="Kim M.-S."/>
            <person name="Lee J.M."/>
            <person name="Cheong K."/>
            <person name="Shin H.-S."/>
            <person name="Kim S.-B."/>
            <person name="Han K."/>
            <person name="Lee J."/>
            <person name="Park M."/>
            <person name="Lee H.-A."/>
            <person name="Lee H.-Y."/>
            <person name="Lee Y."/>
            <person name="Oh S."/>
            <person name="Lee J.H."/>
            <person name="Choi E."/>
            <person name="Choi E."/>
            <person name="Lee S.E."/>
            <person name="Jeon J."/>
            <person name="Kim H."/>
            <person name="Choi G."/>
            <person name="Song H."/>
            <person name="Lee J."/>
            <person name="Lee S.-C."/>
            <person name="Kwon J.-K."/>
            <person name="Lee H.-Y."/>
            <person name="Koo N."/>
            <person name="Hong Y."/>
            <person name="Kim R.W."/>
            <person name="Kang W.-H."/>
            <person name="Huh J.H."/>
            <person name="Kang B.-C."/>
            <person name="Yang T.-J."/>
            <person name="Lee Y.-H."/>
            <person name="Bennetzen J.L."/>
            <person name="Choi D."/>
        </authorList>
    </citation>
    <scope>NUCLEOTIDE SEQUENCE [LARGE SCALE GENOMIC DNA]</scope>
    <source>
        <strain evidence="2">cv. PBC81</strain>
    </source>
</reference>
<evidence type="ECO:0000313" key="2">
    <source>
        <dbReference type="Proteomes" id="UP000224567"/>
    </source>
</evidence>
<organism evidence="1 2">
    <name type="scientific">Capsicum baccatum</name>
    <name type="common">Peruvian pepper</name>
    <dbReference type="NCBI Taxonomy" id="33114"/>
    <lineage>
        <taxon>Eukaryota</taxon>
        <taxon>Viridiplantae</taxon>
        <taxon>Streptophyta</taxon>
        <taxon>Embryophyta</taxon>
        <taxon>Tracheophyta</taxon>
        <taxon>Spermatophyta</taxon>
        <taxon>Magnoliopsida</taxon>
        <taxon>eudicotyledons</taxon>
        <taxon>Gunneridae</taxon>
        <taxon>Pentapetalae</taxon>
        <taxon>asterids</taxon>
        <taxon>lamiids</taxon>
        <taxon>Solanales</taxon>
        <taxon>Solanaceae</taxon>
        <taxon>Solanoideae</taxon>
        <taxon>Capsiceae</taxon>
        <taxon>Capsicum</taxon>
    </lineage>
</organism>
<keyword evidence="2" id="KW-1185">Reference proteome</keyword>
<comment type="caution">
    <text evidence="1">The sequence shown here is derived from an EMBL/GenBank/DDBJ whole genome shotgun (WGS) entry which is preliminary data.</text>
</comment>
<accession>A0A2G2VXM8</accession>
<dbReference type="EMBL" id="MLFT02000009">
    <property type="protein sequence ID" value="PHT37737.1"/>
    <property type="molecule type" value="Genomic_DNA"/>
</dbReference>
<sequence>MDASNSKTGHHTMRSHHVLSTDASNCKIGHSDMSSHRVLRCIHSTNASSCITEYSVMSSHIVLRVTPISSDRMSVRSSARRSSWLFAWSFFWGLDMEVLTGQENGRARILDIASVDAEDTGTSQAVPNTNNESMLPQESTNTEQIIAVAGGVVQGIILW</sequence>
<dbReference type="STRING" id="33114.A0A2G2VXM8"/>
<name>A0A2G2VXM8_CAPBA</name>
<proteinExistence type="predicted"/>
<reference evidence="1 2" key="1">
    <citation type="journal article" date="2017" name="Genome Biol.">
        <title>New reference genome sequences of hot pepper reveal the massive evolution of plant disease-resistance genes by retroduplication.</title>
        <authorList>
            <person name="Kim S."/>
            <person name="Park J."/>
            <person name="Yeom S.I."/>
            <person name="Kim Y.M."/>
            <person name="Seo E."/>
            <person name="Kim K.T."/>
            <person name="Kim M.S."/>
            <person name="Lee J.M."/>
            <person name="Cheong K."/>
            <person name="Shin H.S."/>
            <person name="Kim S.B."/>
            <person name="Han K."/>
            <person name="Lee J."/>
            <person name="Park M."/>
            <person name="Lee H.A."/>
            <person name="Lee H.Y."/>
            <person name="Lee Y."/>
            <person name="Oh S."/>
            <person name="Lee J.H."/>
            <person name="Choi E."/>
            <person name="Choi E."/>
            <person name="Lee S.E."/>
            <person name="Jeon J."/>
            <person name="Kim H."/>
            <person name="Choi G."/>
            <person name="Song H."/>
            <person name="Lee J."/>
            <person name="Lee S.C."/>
            <person name="Kwon J.K."/>
            <person name="Lee H.Y."/>
            <person name="Koo N."/>
            <person name="Hong Y."/>
            <person name="Kim R.W."/>
            <person name="Kang W.H."/>
            <person name="Huh J.H."/>
            <person name="Kang B.C."/>
            <person name="Yang T.J."/>
            <person name="Lee Y.H."/>
            <person name="Bennetzen J.L."/>
            <person name="Choi D."/>
        </authorList>
    </citation>
    <scope>NUCLEOTIDE SEQUENCE [LARGE SCALE GENOMIC DNA]</scope>
    <source>
        <strain evidence="2">cv. PBC81</strain>
    </source>
</reference>
<evidence type="ECO:0000313" key="1">
    <source>
        <dbReference type="EMBL" id="PHT37737.1"/>
    </source>
</evidence>
<dbReference type="AlphaFoldDB" id="A0A2G2VXM8"/>